<dbReference type="FunFam" id="1.20.1260.100:FF:000001">
    <property type="entry name" value="translocator protein 2"/>
    <property type="match status" value="1"/>
</dbReference>
<evidence type="ECO:0000256" key="4">
    <source>
        <dbReference type="ARBA" id="ARBA00022989"/>
    </source>
</evidence>
<feature type="transmembrane region" description="Helical" evidence="6">
    <location>
        <begin position="50"/>
        <end position="70"/>
    </location>
</feature>
<keyword evidence="5 6" id="KW-0472">Membrane</keyword>
<sequence>MGRLVDAVIAAGTVFGVQYAAREISPADDKATRRWYEHLNKPHFNPPGPAYAVIWTMLDGLLAWSGYRLLRAEKSCARTTALTLWALCVAGVAGFPFFVFRKRQLGTGLAICIGLIMTSGASIRTAHKVDCKAAAMQVPFFVWLIFATCIHEQIWRRN</sequence>
<dbReference type="PANTHER" id="PTHR10057:SF0">
    <property type="entry name" value="TRANSLOCATOR PROTEIN"/>
    <property type="match status" value="1"/>
</dbReference>
<protein>
    <recommendedName>
        <fullName evidence="9">TspO/MBR family protein</fullName>
    </recommendedName>
</protein>
<dbReference type="RefSeq" id="WP_041111073.1">
    <property type="nucleotide sequence ID" value="NZ_CP004373.1"/>
</dbReference>
<dbReference type="PANTHER" id="PTHR10057">
    <property type="entry name" value="PERIPHERAL-TYPE BENZODIAZEPINE RECEPTOR"/>
    <property type="match status" value="1"/>
</dbReference>
<dbReference type="InterPro" id="IPR038330">
    <property type="entry name" value="TspO/MBR-related_sf"/>
</dbReference>
<dbReference type="KEGG" id="goy:GLS_c06000"/>
<dbReference type="AlphaFoldDB" id="A0A067Z2M9"/>
<evidence type="ECO:0000313" key="7">
    <source>
        <dbReference type="EMBL" id="AHK70514.1"/>
    </source>
</evidence>
<dbReference type="EMBL" id="CP004373">
    <property type="protein sequence ID" value="AHK70514.1"/>
    <property type="molecule type" value="Genomic_DNA"/>
</dbReference>
<accession>A0A067Z2M9</accession>
<dbReference type="Pfam" id="PF03073">
    <property type="entry name" value="TspO_MBR"/>
    <property type="match status" value="1"/>
</dbReference>
<evidence type="ECO:0000256" key="5">
    <source>
        <dbReference type="ARBA" id="ARBA00023136"/>
    </source>
</evidence>
<evidence type="ECO:0000256" key="1">
    <source>
        <dbReference type="ARBA" id="ARBA00004141"/>
    </source>
</evidence>
<proteinExistence type="inferred from homology"/>
<dbReference type="Proteomes" id="UP000031656">
    <property type="component" value="Chromosome"/>
</dbReference>
<evidence type="ECO:0000256" key="6">
    <source>
        <dbReference type="SAM" id="Phobius"/>
    </source>
</evidence>
<dbReference type="PIRSF" id="PIRSF005859">
    <property type="entry name" value="PBR"/>
    <property type="match status" value="1"/>
</dbReference>
<keyword evidence="3 6" id="KW-0812">Transmembrane</keyword>
<feature type="transmembrane region" description="Helical" evidence="6">
    <location>
        <begin position="105"/>
        <end position="123"/>
    </location>
</feature>
<dbReference type="InterPro" id="IPR004307">
    <property type="entry name" value="TspO_MBR"/>
</dbReference>
<gene>
    <name evidence="7" type="ORF">GLS_c06000</name>
</gene>
<dbReference type="HOGENOM" id="CLU_091805_2_0_5"/>
<keyword evidence="4 6" id="KW-1133">Transmembrane helix</keyword>
<dbReference type="GO" id="GO:0016020">
    <property type="term" value="C:membrane"/>
    <property type="evidence" value="ECO:0007669"/>
    <property type="project" value="UniProtKB-SubCell"/>
</dbReference>
<evidence type="ECO:0000256" key="3">
    <source>
        <dbReference type="ARBA" id="ARBA00022692"/>
    </source>
</evidence>
<feature type="transmembrane region" description="Helical" evidence="6">
    <location>
        <begin position="82"/>
        <end position="99"/>
    </location>
</feature>
<dbReference type="GeneID" id="56904830"/>
<evidence type="ECO:0008006" key="9">
    <source>
        <dbReference type="Google" id="ProtNLM"/>
    </source>
</evidence>
<dbReference type="GO" id="GO:0033013">
    <property type="term" value="P:tetrapyrrole metabolic process"/>
    <property type="evidence" value="ECO:0007669"/>
    <property type="project" value="UniProtKB-ARBA"/>
</dbReference>
<name>A0A067Z2M9_GLUOY</name>
<reference evidence="7 8" key="1">
    <citation type="journal article" date="2015" name="Appl. Microbiol. Biotechnol.">
        <title>The consequence of an additional NADH dehydrogenase paralog on the growth of Gluconobacter oxydans DSM3504.</title>
        <authorList>
            <person name="Kostner D."/>
            <person name="Luchterhand B."/>
            <person name="Junker A."/>
            <person name="Volland S."/>
            <person name="Daniel R."/>
            <person name="Buchs J."/>
            <person name="Liebl W."/>
            <person name="Ehrenreich A."/>
        </authorList>
    </citation>
    <scope>NUCLEOTIDE SEQUENCE [LARGE SCALE GENOMIC DNA]</scope>
    <source>
        <strain evidence="7">DSM 3504</strain>
    </source>
</reference>
<evidence type="ECO:0000256" key="2">
    <source>
        <dbReference type="ARBA" id="ARBA00007524"/>
    </source>
</evidence>
<organism evidence="7 8">
    <name type="scientific">Gluconobacter oxydans DSM 3504</name>
    <dbReference type="NCBI Taxonomy" id="1288313"/>
    <lineage>
        <taxon>Bacteria</taxon>
        <taxon>Pseudomonadati</taxon>
        <taxon>Pseudomonadota</taxon>
        <taxon>Alphaproteobacteria</taxon>
        <taxon>Acetobacterales</taxon>
        <taxon>Acetobacteraceae</taxon>
        <taxon>Gluconobacter</taxon>
    </lineage>
</organism>
<feature type="transmembrane region" description="Helical" evidence="6">
    <location>
        <begin position="135"/>
        <end position="155"/>
    </location>
</feature>
<dbReference type="Gene3D" id="1.20.1260.100">
    <property type="entry name" value="TspO/MBR protein"/>
    <property type="match status" value="1"/>
</dbReference>
<evidence type="ECO:0000313" key="8">
    <source>
        <dbReference type="Proteomes" id="UP000031656"/>
    </source>
</evidence>
<comment type="similarity">
    <text evidence="2">Belongs to the TspO/BZRP family.</text>
</comment>
<comment type="subcellular location">
    <subcellularLocation>
        <location evidence="1">Membrane</location>
        <topology evidence="1">Multi-pass membrane protein</topology>
    </subcellularLocation>
</comment>
<dbReference type="CDD" id="cd15904">
    <property type="entry name" value="TSPO_MBR"/>
    <property type="match status" value="1"/>
</dbReference>